<evidence type="ECO:0000313" key="5">
    <source>
        <dbReference type="EMBL" id="MBB6454892.1"/>
    </source>
</evidence>
<evidence type="ECO:0000256" key="2">
    <source>
        <dbReference type="SAM" id="SignalP"/>
    </source>
</evidence>
<gene>
    <name evidence="5" type="ORF">HNQ94_003381</name>
</gene>
<evidence type="ECO:0000259" key="4">
    <source>
        <dbReference type="Pfam" id="PF17479"/>
    </source>
</evidence>
<feature type="signal peptide" evidence="2">
    <location>
        <begin position="1"/>
        <end position="19"/>
    </location>
</feature>
<dbReference type="SUPFAM" id="SSF159774">
    <property type="entry name" value="YerB-like"/>
    <property type="match status" value="1"/>
</dbReference>
<protein>
    <recommendedName>
        <fullName evidence="7">DUF3048 domain-containing protein</fullName>
    </recommendedName>
</protein>
<sequence>MNKAKWLPLMLILMMIVLAACKDEEASNDTEEKNQPEPVEEPVEVPEEPEPKNTYPLTGIKTDDPVNNRIVGVMVNNHSAARPQSGLSQADIVYEILAEGAITRFVAFFQSETPEVVGPVRSAREYYADIAQGMDAIYVYHGAATHIEQLIINKGVDLLSGAIYDNDQFLFKREDFRVAPHNSYLIYPNLYEVAEGKGLAVEKEHEPLPFLTEEEVTQVDGEPATKVHLVYREDVEEVTYEYDETKGQYIRFSDGEKTVELESEEPILLDNIFIVETGHEVIDSSHRRAIDLTSGGKGYLIRKGIVEEVEWKNVDGKILPFKDGQPAKLVPGKTWVNIMPTSPGISESVQFNEGQ</sequence>
<keyword evidence="6" id="KW-1185">Reference proteome</keyword>
<comment type="caution">
    <text evidence="5">The sequence shown here is derived from an EMBL/GenBank/DDBJ whole genome shotgun (WGS) entry which is preliminary data.</text>
</comment>
<evidence type="ECO:0008006" key="7">
    <source>
        <dbReference type="Google" id="ProtNLM"/>
    </source>
</evidence>
<dbReference type="Proteomes" id="UP000581688">
    <property type="component" value="Unassembled WGS sequence"/>
</dbReference>
<evidence type="ECO:0000313" key="6">
    <source>
        <dbReference type="Proteomes" id="UP000581688"/>
    </source>
</evidence>
<feature type="chain" id="PRO_5038483148" description="DUF3048 domain-containing protein" evidence="2">
    <location>
        <begin position="20"/>
        <end position="355"/>
    </location>
</feature>
<reference evidence="5 6" key="1">
    <citation type="submission" date="2020-08" db="EMBL/GenBank/DDBJ databases">
        <title>Genomic Encyclopedia of Type Strains, Phase IV (KMG-IV): sequencing the most valuable type-strain genomes for metagenomic binning, comparative biology and taxonomic classification.</title>
        <authorList>
            <person name="Goeker M."/>
        </authorList>
    </citation>
    <scope>NUCLEOTIDE SEQUENCE [LARGE SCALE GENOMIC DNA]</scope>
    <source>
        <strain evidence="5 6">DSM 19612</strain>
    </source>
</reference>
<feature type="domain" description="DUF3048" evidence="3">
    <location>
        <begin position="57"/>
        <end position="198"/>
    </location>
</feature>
<dbReference type="InterPro" id="IPR035328">
    <property type="entry name" value="DUF3048_C"/>
</dbReference>
<name>A0A841Q9H1_9BACI</name>
<accession>A0A841Q9H1</accession>
<dbReference type="Pfam" id="PF17479">
    <property type="entry name" value="DUF3048_C"/>
    <property type="match status" value="1"/>
</dbReference>
<dbReference type="RefSeq" id="WP_246200044.1">
    <property type="nucleotide sequence ID" value="NZ_CADDWK010000013.1"/>
</dbReference>
<dbReference type="Gene3D" id="3.50.90.10">
    <property type="entry name" value="YerB-like"/>
    <property type="match status" value="1"/>
</dbReference>
<organism evidence="5 6">
    <name type="scientific">Salirhabdus euzebyi</name>
    <dbReference type="NCBI Taxonomy" id="394506"/>
    <lineage>
        <taxon>Bacteria</taxon>
        <taxon>Bacillati</taxon>
        <taxon>Bacillota</taxon>
        <taxon>Bacilli</taxon>
        <taxon>Bacillales</taxon>
        <taxon>Bacillaceae</taxon>
        <taxon>Salirhabdus</taxon>
    </lineage>
</organism>
<dbReference type="AlphaFoldDB" id="A0A841Q9H1"/>
<proteinExistence type="predicted"/>
<dbReference type="InterPro" id="IPR023158">
    <property type="entry name" value="YerB-like_sf"/>
</dbReference>
<dbReference type="PROSITE" id="PS51257">
    <property type="entry name" value="PROKAR_LIPOPROTEIN"/>
    <property type="match status" value="1"/>
</dbReference>
<dbReference type="EMBL" id="JACHGH010000013">
    <property type="protein sequence ID" value="MBB6454892.1"/>
    <property type="molecule type" value="Genomic_DNA"/>
</dbReference>
<evidence type="ECO:0000256" key="1">
    <source>
        <dbReference type="SAM" id="MobiDB-lite"/>
    </source>
</evidence>
<feature type="compositionally biased region" description="Acidic residues" evidence="1">
    <location>
        <begin position="38"/>
        <end position="48"/>
    </location>
</feature>
<keyword evidence="2" id="KW-0732">Signal</keyword>
<evidence type="ECO:0000259" key="3">
    <source>
        <dbReference type="Pfam" id="PF11258"/>
    </source>
</evidence>
<dbReference type="InterPro" id="IPR021416">
    <property type="entry name" value="DUF3048_N"/>
</dbReference>
<feature type="region of interest" description="Disordered" evidence="1">
    <location>
        <begin position="26"/>
        <end position="60"/>
    </location>
</feature>
<dbReference type="Pfam" id="PF11258">
    <property type="entry name" value="DUF3048"/>
    <property type="match status" value="1"/>
</dbReference>
<feature type="domain" description="DUF3048" evidence="4">
    <location>
        <begin position="230"/>
        <end position="336"/>
    </location>
</feature>
<feature type="compositionally biased region" description="Basic and acidic residues" evidence="1">
    <location>
        <begin position="26"/>
        <end position="35"/>
    </location>
</feature>